<evidence type="ECO:0000313" key="1">
    <source>
        <dbReference type="Proteomes" id="UP000887580"/>
    </source>
</evidence>
<reference evidence="2" key="1">
    <citation type="submission" date="2022-11" db="UniProtKB">
        <authorList>
            <consortium name="WormBaseParasite"/>
        </authorList>
    </citation>
    <scope>IDENTIFICATION</scope>
</reference>
<accession>A0AC35FL94</accession>
<sequence>MSLLNFVKETKGTKIVPTSLKSQNAIAIQKPTKEDLFKICRDVWFTVISSSHPQTAEAIENHFKIDNGYKLDKVAASLGFRSTEAFLLSDCISYLIHPSIIKDELDEFGAQRFSAVSFDDITHITNLMSESALTEEENFSKNEL</sequence>
<organism evidence="1 2">
    <name type="scientific">Panagrolaimus sp. PS1159</name>
    <dbReference type="NCBI Taxonomy" id="55785"/>
    <lineage>
        <taxon>Eukaryota</taxon>
        <taxon>Metazoa</taxon>
        <taxon>Ecdysozoa</taxon>
        <taxon>Nematoda</taxon>
        <taxon>Chromadorea</taxon>
        <taxon>Rhabditida</taxon>
        <taxon>Tylenchina</taxon>
        <taxon>Panagrolaimomorpha</taxon>
        <taxon>Panagrolaimoidea</taxon>
        <taxon>Panagrolaimidae</taxon>
        <taxon>Panagrolaimus</taxon>
    </lineage>
</organism>
<name>A0AC35FL94_9BILA</name>
<dbReference type="Proteomes" id="UP000887580">
    <property type="component" value="Unplaced"/>
</dbReference>
<evidence type="ECO:0000313" key="2">
    <source>
        <dbReference type="WBParaSite" id="PS1159_v2.g18659.t1"/>
    </source>
</evidence>
<protein>
    <submittedName>
        <fullName evidence="2">Uncharacterized protein</fullName>
    </submittedName>
</protein>
<proteinExistence type="predicted"/>
<dbReference type="WBParaSite" id="PS1159_v2.g18659.t1">
    <property type="protein sequence ID" value="PS1159_v2.g18659.t1"/>
    <property type="gene ID" value="PS1159_v2.g18659"/>
</dbReference>